<reference evidence="1 2" key="1">
    <citation type="journal article" date="2020" name="Fungal Divers.">
        <title>Resolving the Mortierellaceae phylogeny through synthesis of multi-gene phylogenetics and phylogenomics.</title>
        <authorList>
            <person name="Vandepol N."/>
            <person name="Liber J."/>
            <person name="Desiro A."/>
            <person name="Na H."/>
            <person name="Kennedy M."/>
            <person name="Barry K."/>
            <person name="Grigoriev I.V."/>
            <person name="Miller A.N."/>
            <person name="O'Donnell K."/>
            <person name="Stajich J.E."/>
            <person name="Bonito G."/>
        </authorList>
    </citation>
    <scope>NUCLEOTIDE SEQUENCE [LARGE SCALE GENOMIC DNA]</scope>
    <source>
        <strain evidence="1 2">AD045</strain>
    </source>
</reference>
<keyword evidence="2" id="KW-1185">Reference proteome</keyword>
<dbReference type="EMBL" id="JAAAIM010000422">
    <property type="protein sequence ID" value="KAG0288275.1"/>
    <property type="molecule type" value="Genomic_DNA"/>
</dbReference>
<dbReference type="Proteomes" id="UP001194696">
    <property type="component" value="Unassembled WGS sequence"/>
</dbReference>
<protein>
    <submittedName>
        <fullName evidence="1">Uncharacterized protein</fullName>
    </submittedName>
</protein>
<proteinExistence type="predicted"/>
<accession>A0ABQ7JZT7</accession>
<organism evidence="1 2">
    <name type="scientific">Linnemannia gamsii</name>
    <dbReference type="NCBI Taxonomy" id="64522"/>
    <lineage>
        <taxon>Eukaryota</taxon>
        <taxon>Fungi</taxon>
        <taxon>Fungi incertae sedis</taxon>
        <taxon>Mucoromycota</taxon>
        <taxon>Mortierellomycotina</taxon>
        <taxon>Mortierellomycetes</taxon>
        <taxon>Mortierellales</taxon>
        <taxon>Mortierellaceae</taxon>
        <taxon>Linnemannia</taxon>
    </lineage>
</organism>
<name>A0ABQ7JZT7_9FUNG</name>
<sequence length="200" mass="22443">MLTDARYFELSIKLTANSQITAAIEYALFEIVNALGTDLEAVLCEDHGIRIDQAIMRSLRSNDKLAARHDCSSLMFIGILATIIGQALRTDNHGAALDYAIISKLIVLLEYSHLALTKLRFLVRKLCIGYFVCRHLDLALQTDQTTLRLAFIQHVMHLLRMDCKHARVMGKGVRTMDASRGRRLGGFFRSYTNEASSVVV</sequence>
<evidence type="ECO:0000313" key="2">
    <source>
        <dbReference type="Proteomes" id="UP001194696"/>
    </source>
</evidence>
<evidence type="ECO:0000313" key="1">
    <source>
        <dbReference type="EMBL" id="KAG0288275.1"/>
    </source>
</evidence>
<comment type="caution">
    <text evidence="1">The sequence shown here is derived from an EMBL/GenBank/DDBJ whole genome shotgun (WGS) entry which is preliminary data.</text>
</comment>
<gene>
    <name evidence="1" type="ORF">BGZ96_007931</name>
</gene>